<dbReference type="Proteomes" id="UP000290289">
    <property type="component" value="Chromosome 2"/>
</dbReference>
<dbReference type="PANTHER" id="PTHR31115">
    <property type="entry name" value="OS05G0107300 PROTEIN"/>
    <property type="match status" value="1"/>
</dbReference>
<evidence type="ECO:0000313" key="2">
    <source>
        <dbReference type="EMBL" id="RXI04992.1"/>
    </source>
</evidence>
<sequence length="1323" mass="144408">MAGGARFEMSSASPEDLAFAGGHPNRLRGNYPGSSFDRSGSFREGGESQMLSSGASTPRGNGTSAGNLPPLPQCLLLDPITMGDQKFTPLGELRRVLGIPFGGSVEDNPCEAANLKLHTPVATEDLKWFKDGVLVASNKARVRAKKLDESIDKLNRYCEALNLKKQQRSEFITNERSGGSNLLKVGASRNSSDPMNQRLEVRNKSVVMNRRVRSSVTEIRVCIQRVYLVAESKNNVLTRQPVVMGKDRDSDLIEEKIRRLPAGGEVWDKKMKKKRSVGTVFSRSMDGDAELKRTLHHKPNEEPCPQACDAQSFRSGSFTGGNGINKLDSNSLPSNANGRIMLKNELDKVSLSRDLTSGLTKERLVPKGNNKLNVRDDSQTLNPDPVPKGKASRAPRNGPVTACTSSSGRPRTSGTPEGWEQPPSITKNHSVSGATNRKRPMPTGSTSSPMAQWVGQRPQKMSRTRRSNLVSPVSNHEVQMPSESCSPSDVGGRLNSFGTNGLLQKSVAIGTKQIKIKQEIVSSPARLSESEESGAGENRESRLKEKGPGCSEVDEKAVNDVQNTGSSIMPTKKNKLLNKEETGVGVRRQGRSGRGSSVCRATTVTIREKLETPTSAKPFKSMRPGSDKNGSKAGRPPLKKLSERKAFAFPGHISTNGSPDCAGEPDDDHEELLEAANFACNANNLACSSSFWTKMEPIFGPVSLEVVSYFKEQLISVEENDECLSLMLGNANNVSGDIVHEENFLSKTLISRPYKCNVQDQIQKGGVSCGQLDSEGMKKVPPLYQRVLSALIMEDDIEEFEKDIHWRTMSLQYNGDNSPGVTCASINVEPRNRIGIQFANNTDLGLQTLKQCSIDSYPYNGDSGFMNATGICNQLYSNDYSKVDFGVLRSESGMFPVFSENGADGLLHVGTNSPRISSSDCPYEQMPLEDRLLLELQSVGLYQETVPDLADGEDEAIDTDILGLQKLLHQQVDGKKIQLNKFVAAIEEGMEIERRRREQVAMDKLVELAYRKLLATRGSIASKYRIAKVSKQVAIAFMKRTLARCQKYKETGKSCFNEPVLRDIIFAASLPGSNEETMKCNGLSSPLENQNSQQETGVSGSSNWADDHHNKYGRGYGISGSLTHPSEQVTKTGPILYKGKKKEVLLDDVGSPSLKAASNLGTVLGQARGKRSEREGDKDTSARNSVTKAGCQSLGNNKGDRKTKTKPKQKTAQLSTSGNGLINNSPSAGFVELVGNNNNGKREVEPARYNDIPQGPTETKKQMDFANLHLNELDSIELGVANELGGNQDLSTWFNFDEDGLQDHDAEGLDIPMDDLSDLNMLL</sequence>
<feature type="region of interest" description="Disordered" evidence="1">
    <location>
        <begin position="523"/>
        <end position="556"/>
    </location>
</feature>
<evidence type="ECO:0000313" key="3">
    <source>
        <dbReference type="Proteomes" id="UP000290289"/>
    </source>
</evidence>
<reference evidence="2 3" key="1">
    <citation type="submission" date="2018-10" db="EMBL/GenBank/DDBJ databases">
        <title>A high-quality apple genome assembly.</title>
        <authorList>
            <person name="Hu J."/>
        </authorList>
    </citation>
    <scope>NUCLEOTIDE SEQUENCE [LARGE SCALE GENOMIC DNA]</scope>
    <source>
        <strain evidence="3">cv. HFTH1</strain>
        <tissue evidence="2">Young leaf</tissue>
    </source>
</reference>
<feature type="compositionally biased region" description="Basic and acidic residues" evidence="1">
    <location>
        <begin position="1170"/>
        <end position="1181"/>
    </location>
</feature>
<dbReference type="STRING" id="3750.A0A498KHF4"/>
<keyword evidence="3" id="KW-1185">Reference proteome</keyword>
<evidence type="ECO:0000256" key="1">
    <source>
        <dbReference type="SAM" id="MobiDB-lite"/>
    </source>
</evidence>
<name>A0A498KHF4_MALDO</name>
<feature type="region of interest" description="Disordered" evidence="1">
    <location>
        <begin position="360"/>
        <end position="490"/>
    </location>
</feature>
<feature type="compositionally biased region" description="Polar residues" evidence="1">
    <location>
        <begin position="1082"/>
        <end position="1104"/>
    </location>
</feature>
<feature type="region of interest" description="Disordered" evidence="1">
    <location>
        <begin position="1"/>
        <end position="68"/>
    </location>
</feature>
<feature type="region of interest" description="Disordered" evidence="1">
    <location>
        <begin position="1160"/>
        <end position="1223"/>
    </location>
</feature>
<protein>
    <submittedName>
        <fullName evidence="2">Uncharacterized protein</fullName>
    </submittedName>
</protein>
<organism evidence="2 3">
    <name type="scientific">Malus domestica</name>
    <name type="common">Apple</name>
    <name type="synonym">Pyrus malus</name>
    <dbReference type="NCBI Taxonomy" id="3750"/>
    <lineage>
        <taxon>Eukaryota</taxon>
        <taxon>Viridiplantae</taxon>
        <taxon>Streptophyta</taxon>
        <taxon>Embryophyta</taxon>
        <taxon>Tracheophyta</taxon>
        <taxon>Spermatophyta</taxon>
        <taxon>Magnoliopsida</taxon>
        <taxon>eudicotyledons</taxon>
        <taxon>Gunneridae</taxon>
        <taxon>Pentapetalae</taxon>
        <taxon>rosids</taxon>
        <taxon>fabids</taxon>
        <taxon>Rosales</taxon>
        <taxon>Rosaceae</taxon>
        <taxon>Amygdaloideae</taxon>
        <taxon>Maleae</taxon>
        <taxon>Malus</taxon>
    </lineage>
</organism>
<accession>A0A498KHF4</accession>
<gene>
    <name evidence="2" type="ORF">DVH24_006249</name>
</gene>
<feature type="compositionally biased region" description="Polar residues" evidence="1">
    <location>
        <begin position="49"/>
        <end position="66"/>
    </location>
</feature>
<proteinExistence type="predicted"/>
<feature type="compositionally biased region" description="Polar residues" evidence="1">
    <location>
        <begin position="467"/>
        <end position="487"/>
    </location>
</feature>
<feature type="region of interest" description="Disordered" evidence="1">
    <location>
        <begin position="577"/>
        <end position="640"/>
    </location>
</feature>
<dbReference type="GO" id="GO:0003824">
    <property type="term" value="F:catalytic activity"/>
    <property type="evidence" value="ECO:0007669"/>
    <property type="project" value="InterPro"/>
</dbReference>
<feature type="compositionally biased region" description="Polar residues" evidence="1">
    <location>
        <begin position="1212"/>
        <end position="1223"/>
    </location>
</feature>
<feature type="compositionally biased region" description="Low complexity" evidence="1">
    <location>
        <begin position="404"/>
        <end position="416"/>
    </location>
</feature>
<dbReference type="PROSITE" id="PS00163">
    <property type="entry name" value="FUMARATE_LYASES"/>
    <property type="match status" value="1"/>
</dbReference>
<feature type="compositionally biased region" description="Polar residues" evidence="1">
    <location>
        <begin position="423"/>
        <end position="435"/>
    </location>
</feature>
<feature type="region of interest" description="Disordered" evidence="1">
    <location>
        <begin position="649"/>
        <end position="668"/>
    </location>
</feature>
<dbReference type="PANTHER" id="PTHR31115:SF2">
    <property type="entry name" value="OS05G0107300 PROTEIN"/>
    <property type="match status" value="1"/>
</dbReference>
<feature type="region of interest" description="Disordered" evidence="1">
    <location>
        <begin position="1077"/>
        <end position="1110"/>
    </location>
</feature>
<feature type="compositionally biased region" description="Basic and acidic residues" evidence="1">
    <location>
        <begin position="537"/>
        <end position="556"/>
    </location>
</feature>
<dbReference type="EMBL" id="RDQH01000328">
    <property type="protein sequence ID" value="RXI04992.1"/>
    <property type="molecule type" value="Genomic_DNA"/>
</dbReference>
<comment type="caution">
    <text evidence="2">The sequence shown here is derived from an EMBL/GenBank/DDBJ whole genome shotgun (WGS) entry which is preliminary data.</text>
</comment>
<dbReference type="InterPro" id="IPR020557">
    <property type="entry name" value="Fumarate_lyase_CS"/>
</dbReference>